<evidence type="ECO:0000256" key="2">
    <source>
        <dbReference type="ARBA" id="ARBA00022692"/>
    </source>
</evidence>
<dbReference type="Gene3D" id="4.10.400.10">
    <property type="entry name" value="Low-density Lipoprotein Receptor"/>
    <property type="match status" value="2"/>
</dbReference>
<dbReference type="PANTHER" id="PTHR24270:SF62">
    <property type="entry name" value="LOW-DENSITY LIPOPROTEIN RECEPTOR-RELATED PROTEIN 2"/>
    <property type="match status" value="1"/>
</dbReference>
<dbReference type="CDD" id="cd00112">
    <property type="entry name" value="LDLa"/>
    <property type="match status" value="1"/>
</dbReference>
<keyword evidence="5" id="KW-0472">Membrane</keyword>
<comment type="caution">
    <text evidence="9">The sequence shown here is derived from an EMBL/GenBank/DDBJ whole genome shotgun (WGS) entry which is preliminary data.</text>
</comment>
<dbReference type="SMART" id="SM00192">
    <property type="entry name" value="LDLa"/>
    <property type="match status" value="2"/>
</dbReference>
<dbReference type="InterPro" id="IPR036055">
    <property type="entry name" value="LDL_receptor-like_sf"/>
</dbReference>
<feature type="disulfide bond" evidence="7">
    <location>
        <begin position="156"/>
        <end position="171"/>
    </location>
</feature>
<keyword evidence="4" id="KW-1133">Transmembrane helix</keyword>
<dbReference type="SUPFAM" id="SSF57424">
    <property type="entry name" value="LDL receptor-like module"/>
    <property type="match status" value="2"/>
</dbReference>
<evidence type="ECO:0000256" key="1">
    <source>
        <dbReference type="ARBA" id="ARBA00004167"/>
    </source>
</evidence>
<sequence>MAFAMITSIMSTIGMMMFISNVIPKATTFPFATETVDTIAPLPPILTTTTTEKPIDDDDVINQCPNGMFQCWLNQTKKSNHLFDDYLPEFQALTIPSFICIDRSRVCDGHHDCPNGQDESDDQCHPNKPDNHTVIASGCYLCRNSTEICIVMSKLCNNHPDCPLGDDENECQNSKHPILSSSYESRFSANQYGPTNINIVNRDSGNLEKNPILPPNNSNDAGMEPLRDGDKNLPTNNQPSVQDGVGFQFRVNNFVVYNSVVKMFNQDSDNVASKDAEQSTTTEAYPHHHYPNNNNNYSRNHYH</sequence>
<evidence type="ECO:0000313" key="10">
    <source>
        <dbReference type="Proteomes" id="UP000887458"/>
    </source>
</evidence>
<comment type="caution">
    <text evidence="7">Lacks conserved residue(s) required for the propagation of feature annotation.</text>
</comment>
<evidence type="ECO:0000256" key="6">
    <source>
        <dbReference type="ARBA" id="ARBA00023157"/>
    </source>
</evidence>
<organism evidence="9 10">
    <name type="scientific">Dermatophagoides pteronyssinus</name>
    <name type="common">European house dust mite</name>
    <dbReference type="NCBI Taxonomy" id="6956"/>
    <lineage>
        <taxon>Eukaryota</taxon>
        <taxon>Metazoa</taxon>
        <taxon>Ecdysozoa</taxon>
        <taxon>Arthropoda</taxon>
        <taxon>Chelicerata</taxon>
        <taxon>Arachnida</taxon>
        <taxon>Acari</taxon>
        <taxon>Acariformes</taxon>
        <taxon>Sarcoptiformes</taxon>
        <taxon>Astigmata</taxon>
        <taxon>Psoroptidia</taxon>
        <taxon>Analgoidea</taxon>
        <taxon>Pyroglyphidae</taxon>
        <taxon>Dermatophagoidinae</taxon>
        <taxon>Dermatophagoides</taxon>
    </lineage>
</organism>
<feature type="region of interest" description="Disordered" evidence="8">
    <location>
        <begin position="202"/>
        <end position="241"/>
    </location>
</feature>
<feature type="compositionally biased region" description="Low complexity" evidence="8">
    <location>
        <begin position="291"/>
        <end position="303"/>
    </location>
</feature>
<evidence type="ECO:0000313" key="9">
    <source>
        <dbReference type="EMBL" id="KAH9421491.1"/>
    </source>
</evidence>
<reference evidence="9 10" key="2">
    <citation type="journal article" date="2022" name="Mol. Biol. Evol.">
        <title>Comparative Genomics Reveals Insights into the Divergent Evolution of Astigmatic Mites and Household Pest Adaptations.</title>
        <authorList>
            <person name="Xiong Q."/>
            <person name="Wan A.T."/>
            <person name="Liu X."/>
            <person name="Fung C.S."/>
            <person name="Xiao X."/>
            <person name="Malainual N."/>
            <person name="Hou J."/>
            <person name="Wang L."/>
            <person name="Wang M."/>
            <person name="Yang K.Y."/>
            <person name="Cui Y."/>
            <person name="Leung E.L."/>
            <person name="Nong W."/>
            <person name="Shin S.K."/>
            <person name="Au S.W."/>
            <person name="Jeong K.Y."/>
            <person name="Chew F.T."/>
            <person name="Hui J.H."/>
            <person name="Leung T.F."/>
            <person name="Tungtrongchitr A."/>
            <person name="Zhong N."/>
            <person name="Liu Z."/>
            <person name="Tsui S.K."/>
        </authorList>
    </citation>
    <scope>NUCLEOTIDE SEQUENCE [LARGE SCALE GENOMIC DNA]</scope>
    <source>
        <strain evidence="9">Derp</strain>
    </source>
</reference>
<keyword evidence="10" id="KW-1185">Reference proteome</keyword>
<proteinExistence type="predicted"/>
<evidence type="ECO:0000256" key="8">
    <source>
        <dbReference type="SAM" id="MobiDB-lite"/>
    </source>
</evidence>
<protein>
    <submittedName>
        <fullName evidence="9">Uncharacterized protein</fullName>
    </submittedName>
</protein>
<dbReference type="PANTHER" id="PTHR24270">
    <property type="entry name" value="LOW-DENSITY LIPOPROTEIN RECEPTOR-RELATED"/>
    <property type="match status" value="1"/>
</dbReference>
<dbReference type="InterPro" id="IPR002172">
    <property type="entry name" value="LDrepeatLR_classA_rpt"/>
</dbReference>
<feature type="region of interest" description="Disordered" evidence="8">
    <location>
        <begin position="269"/>
        <end position="303"/>
    </location>
</feature>
<dbReference type="InterPro" id="IPR050685">
    <property type="entry name" value="LDLR"/>
</dbReference>
<evidence type="ECO:0000256" key="3">
    <source>
        <dbReference type="ARBA" id="ARBA00022737"/>
    </source>
</evidence>
<name>A0ABQ8JFT7_DERPT</name>
<accession>A0ABQ8JFT7</accession>
<comment type="subcellular location">
    <subcellularLocation>
        <location evidence="1">Membrane</location>
        <topology evidence="1">Single-pass membrane protein</topology>
    </subcellularLocation>
</comment>
<keyword evidence="3" id="KW-0677">Repeat</keyword>
<dbReference type="PROSITE" id="PS50068">
    <property type="entry name" value="LDLRA_2"/>
    <property type="match status" value="2"/>
</dbReference>
<dbReference type="Proteomes" id="UP000887458">
    <property type="component" value="Unassembled WGS sequence"/>
</dbReference>
<evidence type="ECO:0000256" key="5">
    <source>
        <dbReference type="ARBA" id="ARBA00023136"/>
    </source>
</evidence>
<keyword evidence="2" id="KW-0812">Transmembrane</keyword>
<dbReference type="EMBL" id="NJHN03000040">
    <property type="protein sequence ID" value="KAH9421491.1"/>
    <property type="molecule type" value="Genomic_DNA"/>
</dbReference>
<evidence type="ECO:0000256" key="7">
    <source>
        <dbReference type="PROSITE-ProRule" id="PRU00124"/>
    </source>
</evidence>
<gene>
    <name evidence="9" type="ORF">DERP_012223</name>
</gene>
<evidence type="ECO:0000256" key="4">
    <source>
        <dbReference type="ARBA" id="ARBA00022989"/>
    </source>
</evidence>
<keyword evidence="6 7" id="KW-1015">Disulfide bond</keyword>
<dbReference type="PRINTS" id="PR00261">
    <property type="entry name" value="LDLRECEPTOR"/>
</dbReference>
<reference evidence="9 10" key="1">
    <citation type="journal article" date="2018" name="J. Allergy Clin. Immunol.">
        <title>High-quality assembly of Dermatophagoides pteronyssinus genome and transcriptome reveals a wide range of novel allergens.</title>
        <authorList>
            <person name="Liu X.Y."/>
            <person name="Yang K.Y."/>
            <person name="Wang M.Q."/>
            <person name="Kwok J.S."/>
            <person name="Zeng X."/>
            <person name="Yang Z."/>
            <person name="Xiao X.J."/>
            <person name="Lau C.P."/>
            <person name="Li Y."/>
            <person name="Huang Z.M."/>
            <person name="Ba J.G."/>
            <person name="Yim A.K."/>
            <person name="Ouyang C.Y."/>
            <person name="Ngai S.M."/>
            <person name="Chan T.F."/>
            <person name="Leung E.L."/>
            <person name="Liu L."/>
            <person name="Liu Z.G."/>
            <person name="Tsui S.K."/>
        </authorList>
    </citation>
    <scope>NUCLEOTIDE SEQUENCE [LARGE SCALE GENOMIC DNA]</scope>
    <source>
        <strain evidence="9">Derp</strain>
    </source>
</reference>